<dbReference type="AlphaFoldDB" id="A0A2P8HPR5"/>
<name>A0A2P8HPR5_CHINA</name>
<evidence type="ECO:0000313" key="3">
    <source>
        <dbReference type="Proteomes" id="UP000240971"/>
    </source>
</evidence>
<evidence type="ECO:0000256" key="1">
    <source>
        <dbReference type="SAM" id="Phobius"/>
    </source>
</evidence>
<evidence type="ECO:0000313" key="2">
    <source>
        <dbReference type="EMBL" id="PSL48209.1"/>
    </source>
</evidence>
<keyword evidence="1" id="KW-0472">Membrane</keyword>
<sequence>MTTPRILMGATTFILAIAGAISTMGSNRNKSAKVLTTNGIVCTLFSTPCFGIGRVCTAGGPLHRIVWTINSNCILHKETTQL</sequence>
<reference evidence="2 3" key="1">
    <citation type="submission" date="2018-03" db="EMBL/GenBank/DDBJ databases">
        <title>Genomic Encyclopedia of Archaeal and Bacterial Type Strains, Phase II (KMG-II): from individual species to whole genera.</title>
        <authorList>
            <person name="Goeker M."/>
        </authorList>
    </citation>
    <scope>NUCLEOTIDE SEQUENCE [LARGE SCALE GENOMIC DNA]</scope>
    <source>
        <strain evidence="2 3">DSM 24859</strain>
    </source>
</reference>
<organism evidence="2 3">
    <name type="scientific">Chitinophaga niastensis</name>
    <dbReference type="NCBI Taxonomy" id="536980"/>
    <lineage>
        <taxon>Bacteria</taxon>
        <taxon>Pseudomonadati</taxon>
        <taxon>Bacteroidota</taxon>
        <taxon>Chitinophagia</taxon>
        <taxon>Chitinophagales</taxon>
        <taxon>Chitinophagaceae</taxon>
        <taxon>Chitinophaga</taxon>
    </lineage>
</organism>
<comment type="caution">
    <text evidence="2">The sequence shown here is derived from an EMBL/GenBank/DDBJ whole genome shotgun (WGS) entry which is preliminary data.</text>
</comment>
<feature type="transmembrane region" description="Helical" evidence="1">
    <location>
        <begin position="6"/>
        <end position="25"/>
    </location>
</feature>
<dbReference type="EMBL" id="PYAW01000002">
    <property type="protein sequence ID" value="PSL48209.1"/>
    <property type="molecule type" value="Genomic_DNA"/>
</dbReference>
<protein>
    <submittedName>
        <fullName evidence="2">Uncharacterized protein</fullName>
    </submittedName>
</protein>
<keyword evidence="1" id="KW-0812">Transmembrane</keyword>
<keyword evidence="1" id="KW-1133">Transmembrane helix</keyword>
<accession>A0A2P8HPR5</accession>
<keyword evidence="3" id="KW-1185">Reference proteome</keyword>
<dbReference type="Proteomes" id="UP000240971">
    <property type="component" value="Unassembled WGS sequence"/>
</dbReference>
<gene>
    <name evidence="2" type="ORF">CLV51_1021073</name>
</gene>
<proteinExistence type="predicted"/>